<reference evidence="1" key="1">
    <citation type="submission" date="2020-04" db="EMBL/GenBank/DDBJ databases">
        <authorList>
            <person name="Chiriac C."/>
            <person name="Salcher M."/>
            <person name="Ghai R."/>
            <person name="Kavagutti S V."/>
        </authorList>
    </citation>
    <scope>NUCLEOTIDE SEQUENCE</scope>
</reference>
<accession>A0A6J5L3Y0</accession>
<name>A0A6J5L3Y0_9CAUD</name>
<organism evidence="1">
    <name type="scientific">uncultured Caudovirales phage</name>
    <dbReference type="NCBI Taxonomy" id="2100421"/>
    <lineage>
        <taxon>Viruses</taxon>
        <taxon>Duplodnaviria</taxon>
        <taxon>Heunggongvirae</taxon>
        <taxon>Uroviricota</taxon>
        <taxon>Caudoviricetes</taxon>
        <taxon>Peduoviridae</taxon>
        <taxon>Maltschvirus</taxon>
        <taxon>Maltschvirus maltsch</taxon>
    </lineage>
</organism>
<sequence length="88" mass="9490">MNRSYFLAFPSRSGMCVYARFGTALCFQQYAGAELAALGLSRQKDLPVSVIYSESGSVGAVEFYLRDPVFVSNSCTLCAVVTGDEIVS</sequence>
<dbReference type="EMBL" id="LR796209">
    <property type="protein sequence ID" value="CAB4126679.1"/>
    <property type="molecule type" value="Genomic_DNA"/>
</dbReference>
<proteinExistence type="predicted"/>
<evidence type="ECO:0000313" key="1">
    <source>
        <dbReference type="EMBL" id="CAB4126679.1"/>
    </source>
</evidence>
<protein>
    <submittedName>
        <fullName evidence="1">Uncharacterized protein</fullName>
    </submittedName>
</protein>
<gene>
    <name evidence="1" type="ORF">UFOVP75_23</name>
</gene>